<reference evidence="1 2" key="1">
    <citation type="submission" date="2016-05" db="EMBL/GenBank/DDBJ databases">
        <title>Comparative analysis of secretome profiles of manganese(II)-oxidizing ascomycete fungi.</title>
        <authorList>
            <consortium name="DOE Joint Genome Institute"/>
            <person name="Zeiner C.A."/>
            <person name="Purvine S.O."/>
            <person name="Zink E.M."/>
            <person name="Wu S."/>
            <person name="Pasa-Tolic L."/>
            <person name="Chaput D.L."/>
            <person name="Haridas S."/>
            <person name="Grigoriev I.V."/>
            <person name="Santelli C.M."/>
            <person name="Hansel C.M."/>
        </authorList>
    </citation>
    <scope>NUCLEOTIDE SEQUENCE [LARGE SCALE GENOMIC DNA]</scope>
    <source>
        <strain evidence="1 2">AP3s5-JAC2a</strain>
    </source>
</reference>
<dbReference type="InParanoid" id="A0A177CZ87"/>
<evidence type="ECO:0000313" key="2">
    <source>
        <dbReference type="Proteomes" id="UP000077069"/>
    </source>
</evidence>
<evidence type="ECO:0000313" key="1">
    <source>
        <dbReference type="EMBL" id="OAG11999.1"/>
    </source>
</evidence>
<dbReference type="EMBL" id="KV441548">
    <property type="protein sequence ID" value="OAG11999.1"/>
    <property type="molecule type" value="Genomic_DNA"/>
</dbReference>
<dbReference type="RefSeq" id="XP_018042364.1">
    <property type="nucleotide sequence ID" value="XM_018187000.1"/>
</dbReference>
<sequence>MSSRRDALRLHSFAAPAISLCRVLASMMPSHLSSLSLARLPFPHSRGTTMFAASSLTAHHHFPHDRAWLPQKRPAAQPPGEAPAAALLWLPGRQYSAPPSTIVCKTSREAGLTSHTSVAFALRCRIGACR</sequence>
<organism evidence="1 2">
    <name type="scientific">Paraphaeosphaeria sporulosa</name>
    <dbReference type="NCBI Taxonomy" id="1460663"/>
    <lineage>
        <taxon>Eukaryota</taxon>
        <taxon>Fungi</taxon>
        <taxon>Dikarya</taxon>
        <taxon>Ascomycota</taxon>
        <taxon>Pezizomycotina</taxon>
        <taxon>Dothideomycetes</taxon>
        <taxon>Pleosporomycetidae</taxon>
        <taxon>Pleosporales</taxon>
        <taxon>Massarineae</taxon>
        <taxon>Didymosphaeriaceae</taxon>
        <taxon>Paraphaeosphaeria</taxon>
    </lineage>
</organism>
<dbReference type="GeneID" id="28770486"/>
<name>A0A177CZ87_9PLEO</name>
<dbReference type="Proteomes" id="UP000077069">
    <property type="component" value="Unassembled WGS sequence"/>
</dbReference>
<gene>
    <name evidence="1" type="ORF">CC84DRAFT_64531</name>
</gene>
<dbReference type="AlphaFoldDB" id="A0A177CZ87"/>
<accession>A0A177CZ87</accession>
<keyword evidence="2" id="KW-1185">Reference proteome</keyword>
<proteinExistence type="predicted"/>
<protein>
    <submittedName>
        <fullName evidence="1">Uncharacterized protein</fullName>
    </submittedName>
</protein>